<dbReference type="GO" id="GO:0016832">
    <property type="term" value="F:aldehyde-lyase activity"/>
    <property type="evidence" value="ECO:0007669"/>
    <property type="project" value="TreeGrafter"/>
</dbReference>
<dbReference type="InterPro" id="IPR050251">
    <property type="entry name" value="HpcH-HpaI_aldolase"/>
</dbReference>
<dbReference type="PANTHER" id="PTHR30502">
    <property type="entry name" value="2-KETO-3-DEOXY-L-RHAMNONATE ALDOLASE"/>
    <property type="match status" value="1"/>
</dbReference>
<dbReference type="Proteomes" id="UP000317371">
    <property type="component" value="Unassembled WGS sequence"/>
</dbReference>
<dbReference type="SUPFAM" id="SSF51621">
    <property type="entry name" value="Phosphoenolpyruvate/pyruvate domain"/>
    <property type="match status" value="1"/>
</dbReference>
<evidence type="ECO:0000313" key="5">
    <source>
        <dbReference type="EMBL" id="TQE96738.1"/>
    </source>
</evidence>
<keyword evidence="6" id="KW-1185">Reference proteome</keyword>
<dbReference type="InterPro" id="IPR015813">
    <property type="entry name" value="Pyrv/PenolPyrv_kinase-like_dom"/>
</dbReference>
<keyword evidence="2" id="KW-0479">Metal-binding</keyword>
<dbReference type="GO" id="GO:0005737">
    <property type="term" value="C:cytoplasm"/>
    <property type="evidence" value="ECO:0007669"/>
    <property type="project" value="TreeGrafter"/>
</dbReference>
<sequence length="255" mass="27007">MKVNTAKEIMRQGKPAFGFSLGLGSPLNAELLSHTGIDFLLLDRQHGSWGDDATIAALAAMAAGPAIPMARVARNDYTLIGRLLDEGVMGIVVPMVNTPEEAKAAAEACRFPPIGNRSWGWGRARAYGADYPTWIDEQLFVAVQIETVQAVENAEAIMATPGIDGCWLGPSDLSLSLGFPPSQMDQREEHARALEKVVQACRNTGKIPGIAGRSVEDAVRRARQGFQFITAGSDAGFLLAGAASSLETLRGATAG</sequence>
<dbReference type="Pfam" id="PF03328">
    <property type="entry name" value="HpcH_HpaI"/>
    <property type="match status" value="1"/>
</dbReference>
<dbReference type="AlphaFoldDB" id="A0A540VIZ0"/>
<evidence type="ECO:0000256" key="3">
    <source>
        <dbReference type="ARBA" id="ARBA00023239"/>
    </source>
</evidence>
<comment type="caution">
    <text evidence="5">The sequence shown here is derived from an EMBL/GenBank/DDBJ whole genome shotgun (WGS) entry which is preliminary data.</text>
</comment>
<dbReference type="RefSeq" id="WP_141609110.1">
    <property type="nucleotide sequence ID" value="NZ_VIGC02000006.1"/>
</dbReference>
<dbReference type="PANTHER" id="PTHR30502:SF0">
    <property type="entry name" value="PHOSPHOENOLPYRUVATE CARBOXYLASE FAMILY PROTEIN"/>
    <property type="match status" value="1"/>
</dbReference>
<dbReference type="InterPro" id="IPR005000">
    <property type="entry name" value="Aldolase/citrate-lyase_domain"/>
</dbReference>
<dbReference type="EMBL" id="VIGC01000006">
    <property type="protein sequence ID" value="TQE96738.1"/>
    <property type="molecule type" value="Genomic_DNA"/>
</dbReference>
<proteinExistence type="inferred from homology"/>
<accession>A0A540VIZ0</accession>
<reference evidence="5 6" key="1">
    <citation type="submission" date="2019-06" db="EMBL/GenBank/DDBJ databases">
        <title>Genome sequence of Litorilinea aerophila BAA-2444.</title>
        <authorList>
            <person name="Maclea K.S."/>
            <person name="Maurais E.G."/>
            <person name="Iannazzi L.C."/>
        </authorList>
    </citation>
    <scope>NUCLEOTIDE SEQUENCE [LARGE SCALE GENOMIC DNA]</scope>
    <source>
        <strain evidence="5 6">ATCC BAA-2444</strain>
    </source>
</reference>
<name>A0A540VIZ0_9CHLR</name>
<dbReference type="OrthoDB" id="86160at2"/>
<dbReference type="Gene3D" id="3.20.20.60">
    <property type="entry name" value="Phosphoenolpyruvate-binding domains"/>
    <property type="match status" value="1"/>
</dbReference>
<dbReference type="GO" id="GO:0046872">
    <property type="term" value="F:metal ion binding"/>
    <property type="evidence" value="ECO:0007669"/>
    <property type="project" value="UniProtKB-KW"/>
</dbReference>
<dbReference type="InParanoid" id="A0A540VIZ0"/>
<dbReference type="InterPro" id="IPR040442">
    <property type="entry name" value="Pyrv_kinase-like_dom_sf"/>
</dbReference>
<feature type="domain" description="HpcH/HpaI aldolase/citrate lyase" evidence="4">
    <location>
        <begin position="25"/>
        <end position="237"/>
    </location>
</feature>
<evidence type="ECO:0000259" key="4">
    <source>
        <dbReference type="Pfam" id="PF03328"/>
    </source>
</evidence>
<gene>
    <name evidence="5" type="ORF">FKZ61_05610</name>
</gene>
<evidence type="ECO:0000313" key="6">
    <source>
        <dbReference type="Proteomes" id="UP000317371"/>
    </source>
</evidence>
<organism evidence="5 6">
    <name type="scientific">Litorilinea aerophila</name>
    <dbReference type="NCBI Taxonomy" id="1204385"/>
    <lineage>
        <taxon>Bacteria</taxon>
        <taxon>Bacillati</taxon>
        <taxon>Chloroflexota</taxon>
        <taxon>Caldilineae</taxon>
        <taxon>Caldilineales</taxon>
        <taxon>Caldilineaceae</taxon>
        <taxon>Litorilinea</taxon>
    </lineage>
</organism>
<evidence type="ECO:0000256" key="2">
    <source>
        <dbReference type="ARBA" id="ARBA00022723"/>
    </source>
</evidence>
<protein>
    <recommendedName>
        <fullName evidence="4">HpcH/HpaI aldolase/citrate lyase domain-containing protein</fullName>
    </recommendedName>
</protein>
<evidence type="ECO:0000256" key="1">
    <source>
        <dbReference type="ARBA" id="ARBA00005568"/>
    </source>
</evidence>
<comment type="similarity">
    <text evidence="1">Belongs to the HpcH/HpaI aldolase family.</text>
</comment>
<keyword evidence="3" id="KW-0456">Lyase</keyword>